<feature type="compositionally biased region" description="Acidic residues" evidence="4">
    <location>
        <begin position="1218"/>
        <end position="1228"/>
    </location>
</feature>
<feature type="compositionally biased region" description="Polar residues" evidence="4">
    <location>
        <begin position="717"/>
        <end position="734"/>
    </location>
</feature>
<keyword evidence="2" id="KW-0238">DNA-binding</keyword>
<feature type="region of interest" description="Disordered" evidence="4">
    <location>
        <begin position="266"/>
        <end position="409"/>
    </location>
</feature>
<feature type="compositionally biased region" description="Polar residues" evidence="4">
    <location>
        <begin position="304"/>
        <end position="315"/>
    </location>
</feature>
<dbReference type="PROSITE" id="PS51294">
    <property type="entry name" value="HTH_MYB"/>
    <property type="match status" value="1"/>
</dbReference>
<feature type="compositionally biased region" description="Polar residues" evidence="4">
    <location>
        <begin position="211"/>
        <end position="221"/>
    </location>
</feature>
<reference evidence="7 8" key="1">
    <citation type="submission" date="2021-01" db="EMBL/GenBank/DDBJ databases">
        <title>Cercospora kikuchii MAFF 305040 whole genome shotgun sequence.</title>
        <authorList>
            <person name="Kashiwa T."/>
            <person name="Suzuki T."/>
        </authorList>
    </citation>
    <scope>NUCLEOTIDE SEQUENCE [LARGE SCALE GENOMIC DNA]</scope>
    <source>
        <strain evidence="7 8">MAFF 305040</strain>
    </source>
</reference>
<dbReference type="PROSITE" id="PS50090">
    <property type="entry name" value="MYB_LIKE"/>
    <property type="match status" value="2"/>
</dbReference>
<evidence type="ECO:0000256" key="3">
    <source>
        <dbReference type="ARBA" id="ARBA00023242"/>
    </source>
</evidence>
<keyword evidence="3" id="KW-0539">Nucleus</keyword>
<dbReference type="PANTHER" id="PTHR46380">
    <property type="entry name" value="CYCLIN-D-BINDING MYB-LIKE TRANSCRIPTION FACTOR 1"/>
    <property type="match status" value="1"/>
</dbReference>
<evidence type="ECO:0008006" key="9">
    <source>
        <dbReference type="Google" id="ProtNLM"/>
    </source>
</evidence>
<feature type="compositionally biased region" description="Basic and acidic residues" evidence="4">
    <location>
        <begin position="466"/>
        <end position="503"/>
    </location>
</feature>
<feature type="region of interest" description="Disordered" evidence="4">
    <location>
        <begin position="1"/>
        <end position="186"/>
    </location>
</feature>
<feature type="compositionally biased region" description="Acidic residues" evidence="4">
    <location>
        <begin position="589"/>
        <end position="606"/>
    </location>
</feature>
<protein>
    <recommendedName>
        <fullName evidence="9">DNA-binding protein REB1</fullName>
    </recommendedName>
</protein>
<feature type="region of interest" description="Disordered" evidence="4">
    <location>
        <begin position="1200"/>
        <end position="1350"/>
    </location>
</feature>
<feature type="compositionally biased region" description="Low complexity" evidence="4">
    <location>
        <begin position="1"/>
        <end position="15"/>
    </location>
</feature>
<dbReference type="OrthoDB" id="39591at2759"/>
<dbReference type="Gene3D" id="1.10.10.60">
    <property type="entry name" value="Homeodomain-like"/>
    <property type="match status" value="2"/>
</dbReference>
<dbReference type="SMART" id="SM00717">
    <property type="entry name" value="SANT"/>
    <property type="match status" value="2"/>
</dbReference>
<evidence type="ECO:0000313" key="8">
    <source>
        <dbReference type="Proteomes" id="UP000825890"/>
    </source>
</evidence>
<sequence>MGQSSSQIAQQSQQIVIARTPTPELSDVDREAARGQPNESNVMESLSDHDHTTTIHWSPINVPRPNTADAPPLSQTIPSSHPTSSARAKVPKKRVSQSSQRRLLSPRVIKVVPSVEGSDEEVQSQQKRRKALPKAARSEEDAAPARSGQVKADRRFSPLRQTKPRTTARRSPTPYHSPAPPPPQVVIPSREILEATQAQALLNHVEELQGQLSRAQSQLQSPAKDKRSRIGADALSATGKSVLAELQNNNQGNDWFSKIDEAVAEVEAAQSRSADADQVQLAVGQTSEAEERGVAPDQAEGPASTGSTVPSTTADLAQGGPIVSEMKASPEELEDDQGTPGTEIEEAEESEEELGDDSMGDDAGEEQGWPEPTEDQVTEYMRQRKLTADDLETEEPIANPQGEWETRENKRRAARNALREYIVECSLERELYKGLAKYVTNEEGETSVVYAARGEKFPIAKRTKSEKREARAKKEGMKSTKHFLHESIAQRDLELRMMAEHRAANSAVPQRDEHVSVTAKAVPTAQSADSGEGSLGQQEHSEDPMEVQAEDEEQDRPETQEDDQDQPEDSVSLQEDDNDAEAQSVVDAAQEDVAETENGEPEAEEIEVNKAALGQKADEVQATVMHADAPKHTEAGAQADYDATAPDAVDKSRKTTRSKSKKAATSAEEPPSTIVDPSAAAKSPDPVVRKQRKVARPPRVRVNPALAVPAVIPTPPTSDQGGQLLNTATQTSNVDEWLAGQSQEPPVPPEELEQAAPGAKTSRKRKRNSGEADFEVPPNEVATEDSDSMGTASSAAAQEATRSKNKRRREHEVMASESKPKKRKSNGDGLEKPAKPKRRVTMSGPFTQEEKELADKVFESAMQKEGLSEAQLMAQVQNWKTCGCFKSDMFAAFSDRSVESVRKFCQRRYHGQQRGPWTPEDDEALRSAYARYPLKWTAISDLVGRTAQDCKDRWRNHFESAHKVLGPWTIEEEEQLLAAVEECIDVIKKEQRDDRALLRDRERLEALINWKVVSDKLEGKRTTKRCREKYFKLRASQAKAKNNDVSWSTTQRARDDDNPSKVAQAKRALNEFEIGDYYDVFVEIHSSFDDPHQHFRDEKNVVWSIVSSKNMHSRFSLFSYASPLRRVALEHAIENWPINSAKIKRRLEKVDTIPAKALVLARWVEKNNAGKLDAITRTFRTELIGKTKEEIDVIRKARKKKFGQGPRKNNGKSRDYVSESEGEDDMEDVAPPMSMHMSGARIPAEVLDDGDDTHESDDDAQDDHRAQEAGHSASEEDEDPSEVTQQVPDTQFEETGFVTSDAESLKGSPNMAPSAFMDKLKSSGGSSKRRSIGYGKRDRVKADKRRSKAH</sequence>
<feature type="compositionally biased region" description="Low complexity" evidence="4">
    <location>
        <begin position="96"/>
        <end position="108"/>
    </location>
</feature>
<dbReference type="GO" id="GO:0005634">
    <property type="term" value="C:nucleus"/>
    <property type="evidence" value="ECO:0007669"/>
    <property type="project" value="UniProtKB-SubCell"/>
</dbReference>
<feature type="compositionally biased region" description="Polar residues" evidence="4">
    <location>
        <begin position="73"/>
        <end position="86"/>
    </location>
</feature>
<evidence type="ECO:0000259" key="5">
    <source>
        <dbReference type="PROSITE" id="PS50090"/>
    </source>
</evidence>
<dbReference type="InterPro" id="IPR017930">
    <property type="entry name" value="Myb_dom"/>
</dbReference>
<feature type="compositionally biased region" description="Pro residues" evidence="4">
    <location>
        <begin position="175"/>
        <end position="185"/>
    </location>
</feature>
<feature type="domain" description="Myb-like" evidence="5">
    <location>
        <begin position="909"/>
        <end position="958"/>
    </location>
</feature>
<feature type="domain" description="HTH myb-type" evidence="6">
    <location>
        <begin position="913"/>
        <end position="962"/>
    </location>
</feature>
<accession>A0A9P3FIE0</accession>
<feature type="compositionally biased region" description="Acidic residues" evidence="4">
    <location>
        <begin position="331"/>
        <end position="365"/>
    </location>
</feature>
<dbReference type="InterPro" id="IPR009057">
    <property type="entry name" value="Homeodomain-like_sf"/>
</dbReference>
<feature type="compositionally biased region" description="Acidic residues" evidence="4">
    <location>
        <begin position="1246"/>
        <end position="1261"/>
    </location>
</feature>
<dbReference type="SUPFAM" id="SSF46689">
    <property type="entry name" value="Homeodomain-like"/>
    <property type="match status" value="1"/>
</dbReference>
<evidence type="ECO:0000313" key="7">
    <source>
        <dbReference type="EMBL" id="GIZ48738.1"/>
    </source>
</evidence>
<proteinExistence type="predicted"/>
<dbReference type="InterPro" id="IPR051651">
    <property type="entry name" value="DMTF1_DNA-bind_reg"/>
</dbReference>
<evidence type="ECO:0000256" key="4">
    <source>
        <dbReference type="SAM" id="MobiDB-lite"/>
    </source>
</evidence>
<dbReference type="CDD" id="cd00167">
    <property type="entry name" value="SANT"/>
    <property type="match status" value="1"/>
</dbReference>
<feature type="region of interest" description="Disordered" evidence="4">
    <location>
        <begin position="461"/>
        <end position="850"/>
    </location>
</feature>
<dbReference type="GeneID" id="68297363"/>
<dbReference type="Proteomes" id="UP000825890">
    <property type="component" value="Unassembled WGS sequence"/>
</dbReference>
<feature type="domain" description="Myb-like" evidence="5">
    <location>
        <begin position="966"/>
        <end position="1034"/>
    </location>
</feature>
<feature type="compositionally biased region" description="Acidic residues" evidence="4">
    <location>
        <begin position="544"/>
        <end position="580"/>
    </location>
</feature>
<dbReference type="Pfam" id="PF00249">
    <property type="entry name" value="Myb_DNA-binding"/>
    <property type="match status" value="1"/>
</dbReference>
<evidence type="ECO:0000256" key="1">
    <source>
        <dbReference type="ARBA" id="ARBA00004123"/>
    </source>
</evidence>
<dbReference type="InterPro" id="IPR001005">
    <property type="entry name" value="SANT/Myb"/>
</dbReference>
<dbReference type="GO" id="GO:0003700">
    <property type="term" value="F:DNA-binding transcription factor activity"/>
    <property type="evidence" value="ECO:0007669"/>
    <property type="project" value="TreeGrafter"/>
</dbReference>
<dbReference type="RefSeq" id="XP_044663225.1">
    <property type="nucleotide sequence ID" value="XM_044807290.1"/>
</dbReference>
<keyword evidence="8" id="KW-1185">Reference proteome</keyword>
<dbReference type="EMBL" id="BOLY01000008">
    <property type="protein sequence ID" value="GIZ48738.1"/>
    <property type="molecule type" value="Genomic_DNA"/>
</dbReference>
<dbReference type="GO" id="GO:0000976">
    <property type="term" value="F:transcription cis-regulatory region binding"/>
    <property type="evidence" value="ECO:0007669"/>
    <property type="project" value="TreeGrafter"/>
</dbReference>
<evidence type="ECO:0000256" key="2">
    <source>
        <dbReference type="ARBA" id="ARBA00023125"/>
    </source>
</evidence>
<feature type="compositionally biased region" description="Basic residues" evidence="4">
    <location>
        <begin position="689"/>
        <end position="699"/>
    </location>
</feature>
<comment type="caution">
    <text evidence="7">The sequence shown here is derived from an EMBL/GenBank/DDBJ whole genome shotgun (WGS) entry which is preliminary data.</text>
</comment>
<feature type="region of interest" description="Disordered" evidence="4">
    <location>
        <begin position="211"/>
        <end position="232"/>
    </location>
</feature>
<evidence type="ECO:0000259" key="6">
    <source>
        <dbReference type="PROSITE" id="PS51294"/>
    </source>
</evidence>
<feature type="compositionally biased region" description="Basic and acidic residues" evidence="4">
    <location>
        <begin position="825"/>
        <end position="834"/>
    </location>
</feature>
<comment type="subcellular location">
    <subcellularLocation>
        <location evidence="1">Nucleus</location>
    </subcellularLocation>
</comment>
<dbReference type="PANTHER" id="PTHR46380:SF2">
    <property type="entry name" value="CYCLIN-D-BINDING MYB-LIKE TRANSCRIPTION FACTOR 1"/>
    <property type="match status" value="1"/>
</dbReference>
<organism evidence="7 8">
    <name type="scientific">Cercospora kikuchii</name>
    <dbReference type="NCBI Taxonomy" id="84275"/>
    <lineage>
        <taxon>Eukaryota</taxon>
        <taxon>Fungi</taxon>
        <taxon>Dikarya</taxon>
        <taxon>Ascomycota</taxon>
        <taxon>Pezizomycotina</taxon>
        <taxon>Dothideomycetes</taxon>
        <taxon>Dothideomycetidae</taxon>
        <taxon>Mycosphaerellales</taxon>
        <taxon>Mycosphaerellaceae</taxon>
        <taxon>Cercospora</taxon>
    </lineage>
</organism>
<gene>
    <name evidence="7" type="ORF">CKM354_001178800</name>
</gene>
<name>A0A9P3FIE0_9PEZI</name>